<sequence>MAVCGKYPMRNYVSANKLTQYWRCSMEGCHARAFKSSSTTMSDKPNKKSKPGAVGNDMASALKGEVEGSIARSYAGMPRDAIPDFQPQPGHTFVGDGGQTGSVSVAEYTRLYGSLLHFVTTWDQLPASSPLFNVENVPRFILADGEFGVSSHMLTPFRQDQLNNELFLNNSDVYGKTKDADWRAVITALKESDQILQETKTKRNTDWLETEWRKLMNSYNLAHLQFRNKNKIWLREPWLRRKRLEKIVKEVFNGSELKCKVLAGDDKQKYWDESHILKIAENINDMQGNGFLDNAVAGTIDQQARCLVSPRLEVLSF</sequence>
<evidence type="ECO:0000313" key="2">
    <source>
        <dbReference type="Proteomes" id="UP000887574"/>
    </source>
</evidence>
<evidence type="ECO:0000313" key="3">
    <source>
        <dbReference type="WBParaSite" id="jg970"/>
    </source>
</evidence>
<keyword evidence="2" id="KW-1185">Reference proteome</keyword>
<protein>
    <submittedName>
        <fullName evidence="3">Uncharacterized protein</fullName>
    </submittedName>
</protein>
<dbReference type="Proteomes" id="UP000887574">
    <property type="component" value="Unplaced"/>
</dbReference>
<dbReference type="AlphaFoldDB" id="A0A915EWB2"/>
<accession>A0A915EWB2</accession>
<feature type="region of interest" description="Disordered" evidence="1">
    <location>
        <begin position="35"/>
        <end position="57"/>
    </location>
</feature>
<organism evidence="2 3">
    <name type="scientific">Ditylenchus dipsaci</name>
    <dbReference type="NCBI Taxonomy" id="166011"/>
    <lineage>
        <taxon>Eukaryota</taxon>
        <taxon>Metazoa</taxon>
        <taxon>Ecdysozoa</taxon>
        <taxon>Nematoda</taxon>
        <taxon>Chromadorea</taxon>
        <taxon>Rhabditida</taxon>
        <taxon>Tylenchina</taxon>
        <taxon>Tylenchomorpha</taxon>
        <taxon>Sphaerularioidea</taxon>
        <taxon>Anguinidae</taxon>
        <taxon>Anguininae</taxon>
        <taxon>Ditylenchus</taxon>
    </lineage>
</organism>
<proteinExistence type="predicted"/>
<name>A0A915EWB2_9BILA</name>
<dbReference type="WBParaSite" id="jg970">
    <property type="protein sequence ID" value="jg970"/>
    <property type="gene ID" value="jg970"/>
</dbReference>
<reference evidence="3" key="1">
    <citation type="submission" date="2022-11" db="UniProtKB">
        <authorList>
            <consortium name="WormBaseParasite"/>
        </authorList>
    </citation>
    <scope>IDENTIFICATION</scope>
</reference>
<evidence type="ECO:0000256" key="1">
    <source>
        <dbReference type="SAM" id="MobiDB-lite"/>
    </source>
</evidence>